<feature type="transmembrane region" description="Helical" evidence="1">
    <location>
        <begin position="12"/>
        <end position="33"/>
    </location>
</feature>
<keyword evidence="3" id="KW-1185">Reference proteome</keyword>
<evidence type="ECO:0000256" key="1">
    <source>
        <dbReference type="SAM" id="Phobius"/>
    </source>
</evidence>
<evidence type="ECO:0000313" key="2">
    <source>
        <dbReference type="EMBL" id="MDP9766491.1"/>
    </source>
</evidence>
<accession>A0ABT9MIU4</accession>
<proteinExistence type="predicted"/>
<dbReference type="EMBL" id="JAURUR010000030">
    <property type="protein sequence ID" value="MDP9766491.1"/>
    <property type="molecule type" value="Genomic_DNA"/>
</dbReference>
<evidence type="ECO:0000313" key="3">
    <source>
        <dbReference type="Proteomes" id="UP001232163"/>
    </source>
</evidence>
<keyword evidence="1" id="KW-0472">Membrane</keyword>
<organism evidence="2 3">
    <name type="scientific">Deinococcus enclensis</name>
    <dbReference type="NCBI Taxonomy" id="1049582"/>
    <lineage>
        <taxon>Bacteria</taxon>
        <taxon>Thermotogati</taxon>
        <taxon>Deinococcota</taxon>
        <taxon>Deinococci</taxon>
        <taxon>Deinococcales</taxon>
        <taxon>Deinococcaceae</taxon>
        <taxon>Deinococcus</taxon>
    </lineage>
</organism>
<gene>
    <name evidence="2" type="ORF">QO006_003958</name>
</gene>
<name>A0ABT9MIU4_9DEIO</name>
<sequence length="36" mass="4228">MNDHTKVWLRKWLPVIMFVFFGLLTLAQLWLAANPG</sequence>
<dbReference type="Proteomes" id="UP001232163">
    <property type="component" value="Unassembled WGS sequence"/>
</dbReference>
<keyword evidence="1" id="KW-0812">Transmembrane</keyword>
<comment type="caution">
    <text evidence="2">The sequence shown here is derived from an EMBL/GenBank/DDBJ whole genome shotgun (WGS) entry which is preliminary data.</text>
</comment>
<reference evidence="2 3" key="1">
    <citation type="submission" date="2023-07" db="EMBL/GenBank/DDBJ databases">
        <title>Genomic Encyclopedia of Type Strains, Phase IV (KMG-IV): sequencing the most valuable type-strain genomes for metagenomic binning, comparative biology and taxonomic classification.</title>
        <authorList>
            <person name="Goeker M."/>
        </authorList>
    </citation>
    <scope>NUCLEOTIDE SEQUENCE [LARGE SCALE GENOMIC DNA]</scope>
    <source>
        <strain evidence="2 3">NIO-1023</strain>
    </source>
</reference>
<protein>
    <submittedName>
        <fullName evidence="2">Uncharacterized protein</fullName>
    </submittedName>
</protein>
<keyword evidence="1" id="KW-1133">Transmembrane helix</keyword>